<gene>
    <name evidence="1" type="ORF">KAOT1_02201</name>
</gene>
<dbReference type="HOGENOM" id="CLU_2880027_0_0_10"/>
<name>A9CUE7_9FLAO</name>
<dbReference type="AlphaFoldDB" id="A9CUE7"/>
<comment type="caution">
    <text evidence="1">The sequence shown here is derived from an EMBL/GenBank/DDBJ whole genome shotgun (WGS) entry which is preliminary data.</text>
</comment>
<dbReference type="RefSeq" id="WP_007093014.1">
    <property type="nucleotide sequence ID" value="NZ_CP142125.1"/>
</dbReference>
<keyword evidence="2" id="KW-1185">Reference proteome</keyword>
<evidence type="ECO:0000313" key="1">
    <source>
        <dbReference type="EMBL" id="EDP94120.1"/>
    </source>
</evidence>
<protein>
    <submittedName>
        <fullName evidence="1">Uncharacterized protein</fullName>
    </submittedName>
</protein>
<sequence>MKKRNVKSLKLNKKPISNFNLASVFGGSGNACETAESKIICEEPAETVGCGVETFRTYCPCQI</sequence>
<dbReference type="Proteomes" id="UP000002945">
    <property type="component" value="Unassembled WGS sequence"/>
</dbReference>
<proteinExistence type="predicted"/>
<dbReference type="EMBL" id="ABIB01000029">
    <property type="protein sequence ID" value="EDP94120.1"/>
    <property type="molecule type" value="Genomic_DNA"/>
</dbReference>
<dbReference type="OrthoDB" id="9977028at2"/>
<organism evidence="1 2">
    <name type="scientific">Kordia algicida OT-1</name>
    <dbReference type="NCBI Taxonomy" id="391587"/>
    <lineage>
        <taxon>Bacteria</taxon>
        <taxon>Pseudomonadati</taxon>
        <taxon>Bacteroidota</taxon>
        <taxon>Flavobacteriia</taxon>
        <taxon>Flavobacteriales</taxon>
        <taxon>Flavobacteriaceae</taxon>
        <taxon>Kordia</taxon>
    </lineage>
</organism>
<accession>A9CUE7</accession>
<evidence type="ECO:0000313" key="2">
    <source>
        <dbReference type="Proteomes" id="UP000002945"/>
    </source>
</evidence>
<reference evidence="1 2" key="1">
    <citation type="journal article" date="2011" name="J. Bacteriol.">
        <title>Genome sequence of the algicidal bacterium Kordia algicida OT-1.</title>
        <authorList>
            <person name="Lee H.S."/>
            <person name="Kang S.G."/>
            <person name="Kwon K.K."/>
            <person name="Lee J.H."/>
            <person name="Kim S.J."/>
        </authorList>
    </citation>
    <scope>NUCLEOTIDE SEQUENCE [LARGE SCALE GENOMIC DNA]</scope>
    <source>
        <strain evidence="1 2">OT-1</strain>
    </source>
</reference>
<dbReference type="STRING" id="391587.KAOT1_02201"/>